<dbReference type="EMBL" id="JBHRSA010000031">
    <property type="protein sequence ID" value="MFC3040167.1"/>
    <property type="molecule type" value="Genomic_DNA"/>
</dbReference>
<sequence>MQRNGMWLPLIASVGVGAATYYTMTRNDQNFGETMQKMIPLVTQMNEGPTGTHQSRS</sequence>
<proteinExistence type="predicted"/>
<reference evidence="3" key="1">
    <citation type="journal article" date="2019" name="Int. J. Syst. Evol. Microbiol.">
        <title>The Global Catalogue of Microorganisms (GCM) 10K type strain sequencing project: providing services to taxonomists for standard genome sequencing and annotation.</title>
        <authorList>
            <consortium name="The Broad Institute Genomics Platform"/>
            <consortium name="The Broad Institute Genome Sequencing Center for Infectious Disease"/>
            <person name="Wu L."/>
            <person name="Ma J."/>
        </authorList>
    </citation>
    <scope>NUCLEOTIDE SEQUENCE [LARGE SCALE GENOMIC DNA]</scope>
    <source>
        <strain evidence="3">KCTC 13128</strain>
    </source>
</reference>
<evidence type="ECO:0008006" key="4">
    <source>
        <dbReference type="Google" id="ProtNLM"/>
    </source>
</evidence>
<evidence type="ECO:0000313" key="3">
    <source>
        <dbReference type="Proteomes" id="UP001595279"/>
    </source>
</evidence>
<keyword evidence="1" id="KW-1133">Transmembrane helix</keyword>
<protein>
    <recommendedName>
        <fullName evidence="4">Transmembrane protein</fullName>
    </recommendedName>
</protein>
<comment type="caution">
    <text evidence="2">The sequence shown here is derived from an EMBL/GenBank/DDBJ whole genome shotgun (WGS) entry which is preliminary data.</text>
</comment>
<keyword evidence="1" id="KW-0472">Membrane</keyword>
<name>A0ABV7CV12_9BACI</name>
<dbReference type="RefSeq" id="WP_390271032.1">
    <property type="nucleotide sequence ID" value="NZ_JBHRSA010000031.1"/>
</dbReference>
<evidence type="ECO:0000256" key="1">
    <source>
        <dbReference type="SAM" id="Phobius"/>
    </source>
</evidence>
<keyword evidence="3" id="KW-1185">Reference proteome</keyword>
<organism evidence="2 3">
    <name type="scientific">Virgibacillus xinjiangensis</name>
    <dbReference type="NCBI Taxonomy" id="393090"/>
    <lineage>
        <taxon>Bacteria</taxon>
        <taxon>Bacillati</taxon>
        <taxon>Bacillota</taxon>
        <taxon>Bacilli</taxon>
        <taxon>Bacillales</taxon>
        <taxon>Bacillaceae</taxon>
        <taxon>Virgibacillus</taxon>
    </lineage>
</organism>
<keyword evidence="1" id="KW-0812">Transmembrane</keyword>
<feature type="transmembrane region" description="Helical" evidence="1">
    <location>
        <begin position="6"/>
        <end position="24"/>
    </location>
</feature>
<gene>
    <name evidence="2" type="ORF">ACFOGI_07865</name>
</gene>
<accession>A0ABV7CV12</accession>
<evidence type="ECO:0000313" key="2">
    <source>
        <dbReference type="EMBL" id="MFC3040167.1"/>
    </source>
</evidence>
<dbReference type="Proteomes" id="UP001595279">
    <property type="component" value="Unassembled WGS sequence"/>
</dbReference>